<evidence type="ECO:0000313" key="3">
    <source>
        <dbReference type="Proteomes" id="UP000218543"/>
    </source>
</evidence>
<dbReference type="Proteomes" id="UP000218543">
    <property type="component" value="Unassembled WGS sequence"/>
</dbReference>
<sequence length="77" mass="8432">MCKQKTVRNIMALAGLVLMFTGIIAAGLSVLLFVYHWTVGNPVYPWLYTLGGSALCAMLAGSFLMEYGGIQPHPDRR</sequence>
<evidence type="ECO:0000256" key="1">
    <source>
        <dbReference type="SAM" id="Phobius"/>
    </source>
</evidence>
<accession>A0A2A2CD44</accession>
<comment type="caution">
    <text evidence="2">The sequence shown here is derived from an EMBL/GenBank/DDBJ whole genome shotgun (WGS) entry which is preliminary data.</text>
</comment>
<name>A0A2A2CD44_ECOLX</name>
<reference evidence="2 3" key="1">
    <citation type="submission" date="2016-12" db="EMBL/GenBank/DDBJ databases">
        <title>Real-Time Genomic Investigation Underlying the Public Health Response to a Shiga Toxin-Producing Escherichia Coli O26:H11 Outbreak in a Nursery.</title>
        <authorList>
            <person name="Ferdous M."/>
            <person name="Moran-Gilad J."/>
            <person name="Rossen J.W."/>
            <person name="Gdalevich M."/>
        </authorList>
    </citation>
    <scope>NUCLEOTIDE SEQUENCE [LARGE SCALE GENOMIC DNA]</scope>
    <source>
        <strain evidence="2 3">STEC 514-2</strain>
    </source>
</reference>
<keyword evidence="1" id="KW-0812">Transmembrane</keyword>
<dbReference type="RefSeq" id="WP_095585975.1">
    <property type="nucleotide sequence ID" value="NZ_MRVZ01000012.1"/>
</dbReference>
<proteinExistence type="predicted"/>
<feature type="transmembrane region" description="Helical" evidence="1">
    <location>
        <begin position="12"/>
        <end position="34"/>
    </location>
</feature>
<protein>
    <submittedName>
        <fullName evidence="2">Uncharacterized protein</fullName>
    </submittedName>
</protein>
<evidence type="ECO:0000313" key="2">
    <source>
        <dbReference type="EMBL" id="PAU25770.1"/>
    </source>
</evidence>
<dbReference type="AlphaFoldDB" id="A0A2A2CD44"/>
<keyword evidence="1" id="KW-0472">Membrane</keyword>
<organism evidence="2 3">
    <name type="scientific">Escherichia coli</name>
    <dbReference type="NCBI Taxonomy" id="562"/>
    <lineage>
        <taxon>Bacteria</taxon>
        <taxon>Pseudomonadati</taxon>
        <taxon>Pseudomonadota</taxon>
        <taxon>Gammaproteobacteria</taxon>
        <taxon>Enterobacterales</taxon>
        <taxon>Enterobacteriaceae</taxon>
        <taxon>Escherichia</taxon>
    </lineage>
</organism>
<dbReference type="EMBL" id="MRVZ01000012">
    <property type="protein sequence ID" value="PAU25770.1"/>
    <property type="molecule type" value="Genomic_DNA"/>
</dbReference>
<gene>
    <name evidence="2" type="ORF">BTQ06_04610</name>
</gene>
<keyword evidence="1" id="KW-1133">Transmembrane helix</keyword>
<feature type="transmembrane region" description="Helical" evidence="1">
    <location>
        <begin position="46"/>
        <end position="67"/>
    </location>
</feature>